<name>A0ABW3RBW5_9FLAO</name>
<keyword evidence="2" id="KW-0223">Dioxygenase</keyword>
<dbReference type="InterPro" id="IPR000627">
    <property type="entry name" value="Intradiol_dOase_C"/>
</dbReference>
<dbReference type="PANTHER" id="PTHR33711">
    <property type="entry name" value="DIOXYGENASE, PUTATIVE (AFU_ORTHOLOGUE AFUA_2G02910)-RELATED"/>
    <property type="match status" value="1"/>
</dbReference>
<dbReference type="Proteomes" id="UP001597163">
    <property type="component" value="Unassembled WGS sequence"/>
</dbReference>
<feature type="domain" description="Intradiol ring-cleavage dioxygenases" evidence="4">
    <location>
        <begin position="200"/>
        <end position="315"/>
    </location>
</feature>
<gene>
    <name evidence="5" type="ORF">ACFQ2E_09210</name>
</gene>
<accession>A0ABW3RBW5</accession>
<evidence type="ECO:0000313" key="6">
    <source>
        <dbReference type="Proteomes" id="UP001597163"/>
    </source>
</evidence>
<evidence type="ECO:0000259" key="4">
    <source>
        <dbReference type="Pfam" id="PF00775"/>
    </source>
</evidence>
<sequence>MNNIELERLETFKDFEPNNRIQISDESEVGQKLWLCLTFESKENNEPLINQKIQMYHTSSKGEYEPSNPNDESTARLNGEVFTNEKGQVFVQTILPGDYGSSADNRHIHTTVENAKPEAYDIHFKQFTGHMGKNFISGSDQHFLADLRKTDDSTLVTFLTIAVKQPRVERTTTHQKTPNCEWCGAGEAPANISWETSIADESTEEERLILEGTIFEADGKSPAKNVIVYAYHTNAKGRYQKKGNETGNGVRHGYLRAWAKTNHLGNYRFHTIKPAPYPNHVEPAHVHMTLMREDFKEYWINATWFKGDKIITKEMTEKLNRTGGFSNIIELSRNEENIWVGKRDIILNPPKEQ</sequence>
<dbReference type="SUPFAM" id="SSF49482">
    <property type="entry name" value="Aromatic compound dioxygenase"/>
    <property type="match status" value="2"/>
</dbReference>
<feature type="domain" description="Intradiol ring-cleavage dioxygenases" evidence="4">
    <location>
        <begin position="22"/>
        <end position="162"/>
    </location>
</feature>
<comment type="similarity">
    <text evidence="1">Belongs to the intradiol ring-cleavage dioxygenase family.</text>
</comment>
<protein>
    <recommendedName>
        <fullName evidence="4">Intradiol ring-cleavage dioxygenases domain-containing protein</fullName>
    </recommendedName>
</protein>
<reference evidence="6" key="1">
    <citation type="journal article" date="2019" name="Int. J. Syst. Evol. Microbiol.">
        <title>The Global Catalogue of Microorganisms (GCM) 10K type strain sequencing project: providing services to taxonomists for standard genome sequencing and annotation.</title>
        <authorList>
            <consortium name="The Broad Institute Genomics Platform"/>
            <consortium name="The Broad Institute Genome Sequencing Center for Infectious Disease"/>
            <person name="Wu L."/>
            <person name="Ma J."/>
        </authorList>
    </citation>
    <scope>NUCLEOTIDE SEQUENCE [LARGE SCALE GENOMIC DNA]</scope>
    <source>
        <strain evidence="6">CCUG 63246</strain>
    </source>
</reference>
<comment type="caution">
    <text evidence="5">The sequence shown here is derived from an EMBL/GenBank/DDBJ whole genome shotgun (WGS) entry which is preliminary data.</text>
</comment>
<dbReference type="RefSeq" id="WP_311939101.1">
    <property type="nucleotide sequence ID" value="NZ_JAVSCK010000003.1"/>
</dbReference>
<evidence type="ECO:0000256" key="1">
    <source>
        <dbReference type="ARBA" id="ARBA00007825"/>
    </source>
</evidence>
<dbReference type="EMBL" id="JBHTLJ010000003">
    <property type="protein sequence ID" value="MFD1162593.1"/>
    <property type="molecule type" value="Genomic_DNA"/>
</dbReference>
<dbReference type="PANTHER" id="PTHR33711:SF10">
    <property type="entry name" value="INTRADIOL RING-CLEAVAGE DIOXYGENASES DOMAIN-CONTAINING PROTEIN"/>
    <property type="match status" value="1"/>
</dbReference>
<dbReference type="InterPro" id="IPR050770">
    <property type="entry name" value="Intradiol_RC_Dioxygenase"/>
</dbReference>
<evidence type="ECO:0000256" key="3">
    <source>
        <dbReference type="ARBA" id="ARBA00023002"/>
    </source>
</evidence>
<keyword evidence="3" id="KW-0560">Oxidoreductase</keyword>
<organism evidence="5 6">
    <name type="scientific">Hwangdonia seohaensis</name>
    <dbReference type="NCBI Taxonomy" id="1240727"/>
    <lineage>
        <taxon>Bacteria</taxon>
        <taxon>Pseudomonadati</taxon>
        <taxon>Bacteroidota</taxon>
        <taxon>Flavobacteriia</taxon>
        <taxon>Flavobacteriales</taxon>
        <taxon>Flavobacteriaceae</taxon>
        <taxon>Hwangdonia</taxon>
    </lineage>
</organism>
<dbReference type="InterPro" id="IPR015889">
    <property type="entry name" value="Intradiol_dOase_core"/>
</dbReference>
<dbReference type="Pfam" id="PF00775">
    <property type="entry name" value="Dioxygenase_C"/>
    <property type="match status" value="2"/>
</dbReference>
<evidence type="ECO:0000313" key="5">
    <source>
        <dbReference type="EMBL" id="MFD1162593.1"/>
    </source>
</evidence>
<dbReference type="Gene3D" id="2.60.130.10">
    <property type="entry name" value="Aromatic compound dioxygenase"/>
    <property type="match status" value="2"/>
</dbReference>
<proteinExistence type="inferred from homology"/>
<keyword evidence="6" id="KW-1185">Reference proteome</keyword>
<evidence type="ECO:0000256" key="2">
    <source>
        <dbReference type="ARBA" id="ARBA00022964"/>
    </source>
</evidence>